<proteinExistence type="predicted"/>
<evidence type="ECO:0000313" key="1">
    <source>
        <dbReference type="EMBL" id="NHZ44791.1"/>
    </source>
</evidence>
<dbReference type="EMBL" id="VVIW01000040">
    <property type="protein sequence ID" value="NHZ44791.1"/>
    <property type="molecule type" value="Genomic_DNA"/>
</dbReference>
<evidence type="ECO:0000313" key="2">
    <source>
        <dbReference type="Proteomes" id="UP000819052"/>
    </source>
</evidence>
<dbReference type="Proteomes" id="UP000819052">
    <property type="component" value="Unassembled WGS sequence"/>
</dbReference>
<protein>
    <submittedName>
        <fullName evidence="1">Uncharacterized protein</fullName>
    </submittedName>
</protein>
<reference evidence="1 2" key="1">
    <citation type="submission" date="2019-09" db="EMBL/GenBank/DDBJ databases">
        <title>Taxonomy of Antarctic Massilia spp.: description of Massilia rubra sp. nov., Massilia aquatica sp. nov., Massilia mucilaginosa sp. nov., Massilia frigida sp. nov. isolated from streams, lakes and regoliths.</title>
        <authorList>
            <person name="Holochova P."/>
            <person name="Sedlacek I."/>
            <person name="Kralova S."/>
            <person name="Maslanova I."/>
            <person name="Busse H.-J."/>
            <person name="Stankova E."/>
            <person name="Vrbovska V."/>
            <person name="Kovarovic V."/>
            <person name="Bartak M."/>
            <person name="Svec P."/>
            <person name="Pantucek R."/>
        </authorList>
    </citation>
    <scope>NUCLEOTIDE SEQUENCE [LARGE SCALE GENOMIC DNA]</scope>
    <source>
        <strain evidence="1 2">CCM 8693</strain>
    </source>
</reference>
<keyword evidence="2" id="KW-1185">Reference proteome</keyword>
<name>A0ABX0MLX6_9BURK</name>
<organism evidence="1 2">
    <name type="scientific">Massilia aquatica</name>
    <dbReference type="NCBI Taxonomy" id="2609000"/>
    <lineage>
        <taxon>Bacteria</taxon>
        <taxon>Pseudomonadati</taxon>
        <taxon>Pseudomonadota</taxon>
        <taxon>Betaproteobacteria</taxon>
        <taxon>Burkholderiales</taxon>
        <taxon>Oxalobacteraceae</taxon>
        <taxon>Telluria group</taxon>
        <taxon>Massilia</taxon>
    </lineage>
</organism>
<accession>A0ABX0MLX6</accession>
<gene>
    <name evidence="1" type="ORF">F1609_32265</name>
</gene>
<comment type="caution">
    <text evidence="1">The sequence shown here is derived from an EMBL/GenBank/DDBJ whole genome shotgun (WGS) entry which is preliminary data.</text>
</comment>
<dbReference type="RefSeq" id="WP_167081783.1">
    <property type="nucleotide sequence ID" value="NZ_VVIW01000040.1"/>
</dbReference>
<sequence>MPYFSLQLGFAPSFNRGGAIRIEGDVTGVATFEAGPTGLFPGLAFALPVDSERMATLFDCCLGMLTGWDKHWSQTGLGGIGIDGRFDSTAATPRTFMLWSPRCKGLPLAMIRAALDCFPVERCSGVAEAGLENMRSYFDLQPAVTVYAETPIRLRLAPHVGIDDANAVATRVRALPDDVDVIVDVSGVENVGQALTQVLPMQLLLARRPAVRWIAYSSDAAALGASGVDPVTIKTLERARISNSGHPLVLGGVVVSCPELISLARSRSQAALATGLMQEYCLTSEQAARGSLELIDFMQTHQIQSN</sequence>